<sequence>MTPASYRAMILSKGGPLPWRARTGSGADQSPPTLAGEVEVATAAPAGAATLSLRAEYAVGRLVAGDVIAVGGRFYTVAAPTSAADGGLFAAVPIDPPLAGAVPAGAPVTLSFAADTVVTARVVEVTAKDLIGGVEAGDLRAVIAAQGCPIVPALGHEALVDGAPYRVVTVSRKTWGVILLGWEAQLRK</sequence>
<gene>
    <name evidence="1" type="ORF">ACFSNB_13490</name>
</gene>
<comment type="caution">
    <text evidence="1">The sequence shown here is derived from an EMBL/GenBank/DDBJ whole genome shotgun (WGS) entry which is preliminary data.</text>
</comment>
<dbReference type="EMBL" id="JBHUIY010000028">
    <property type="protein sequence ID" value="MFD2234820.1"/>
    <property type="molecule type" value="Genomic_DNA"/>
</dbReference>
<protein>
    <recommendedName>
        <fullName evidence="3">Hint domain-containing protein</fullName>
    </recommendedName>
</protein>
<evidence type="ECO:0000313" key="2">
    <source>
        <dbReference type="Proteomes" id="UP001597296"/>
    </source>
</evidence>
<organism evidence="1 2">
    <name type="scientific">Phaeospirillum tilakii</name>
    <dbReference type="NCBI Taxonomy" id="741673"/>
    <lineage>
        <taxon>Bacteria</taxon>
        <taxon>Pseudomonadati</taxon>
        <taxon>Pseudomonadota</taxon>
        <taxon>Alphaproteobacteria</taxon>
        <taxon>Rhodospirillales</taxon>
        <taxon>Rhodospirillaceae</taxon>
        <taxon>Phaeospirillum</taxon>
    </lineage>
</organism>
<keyword evidence="2" id="KW-1185">Reference proteome</keyword>
<dbReference type="Proteomes" id="UP001597296">
    <property type="component" value="Unassembled WGS sequence"/>
</dbReference>
<reference evidence="2" key="1">
    <citation type="journal article" date="2019" name="Int. J. Syst. Evol. Microbiol.">
        <title>The Global Catalogue of Microorganisms (GCM) 10K type strain sequencing project: providing services to taxonomists for standard genome sequencing and annotation.</title>
        <authorList>
            <consortium name="The Broad Institute Genomics Platform"/>
            <consortium name="The Broad Institute Genome Sequencing Center for Infectious Disease"/>
            <person name="Wu L."/>
            <person name="Ma J."/>
        </authorList>
    </citation>
    <scope>NUCLEOTIDE SEQUENCE [LARGE SCALE GENOMIC DNA]</scope>
    <source>
        <strain evidence="2">KCTC 15012</strain>
    </source>
</reference>
<evidence type="ECO:0000313" key="1">
    <source>
        <dbReference type="EMBL" id="MFD2234820.1"/>
    </source>
</evidence>
<accession>A0ABW5CFD0</accession>
<name>A0ABW5CFD0_9PROT</name>
<dbReference type="RefSeq" id="WP_377317413.1">
    <property type="nucleotide sequence ID" value="NZ_JBHUIY010000028.1"/>
</dbReference>
<proteinExistence type="predicted"/>
<evidence type="ECO:0008006" key="3">
    <source>
        <dbReference type="Google" id="ProtNLM"/>
    </source>
</evidence>